<protein>
    <submittedName>
        <fullName evidence="1">Uncharacterized protein</fullName>
    </submittedName>
</protein>
<proteinExistence type="predicted"/>
<sequence>MIELTQEQFDIITKLEKQTVIDRIQAELLTKHVDLIPSPSSLNERLMAAYDYLLTLNFQDKYLIQSYLSLVAFNPDFQHALPIKSALESSDQKSEQQFKDILYIAKNKINRRR</sequence>
<dbReference type="RefSeq" id="WP_036777746.1">
    <property type="nucleotide sequence ID" value="NZ_CAWLTM010000096.1"/>
</dbReference>
<dbReference type="AlphaFoldDB" id="A0A022PJS0"/>
<keyword evidence="2" id="KW-1185">Reference proteome</keyword>
<evidence type="ECO:0000313" key="1">
    <source>
        <dbReference type="EMBL" id="EYU15759.1"/>
    </source>
</evidence>
<evidence type="ECO:0000313" key="2">
    <source>
        <dbReference type="Proteomes" id="UP000023464"/>
    </source>
</evidence>
<comment type="caution">
    <text evidence="1">The sequence shown here is derived from an EMBL/GenBank/DDBJ whole genome shotgun (WGS) entry which is preliminary data.</text>
</comment>
<organism evidence="1 2">
    <name type="scientific">Photorhabdus aegyptia</name>
    <dbReference type="NCBI Taxonomy" id="2805098"/>
    <lineage>
        <taxon>Bacteria</taxon>
        <taxon>Pseudomonadati</taxon>
        <taxon>Pseudomonadota</taxon>
        <taxon>Gammaproteobacteria</taxon>
        <taxon>Enterobacterales</taxon>
        <taxon>Morganellaceae</taxon>
        <taxon>Photorhabdus</taxon>
    </lineage>
</organism>
<name>A0A022PJS0_9GAMM</name>
<dbReference type="EMBL" id="JFGV01000019">
    <property type="protein sequence ID" value="EYU15759.1"/>
    <property type="molecule type" value="Genomic_DNA"/>
</dbReference>
<reference evidence="1 2" key="1">
    <citation type="submission" date="2014-03" db="EMBL/GenBank/DDBJ databases">
        <title>Draft Genome of Photorhabdus luminescens BA1, an Egyptian Isolate.</title>
        <authorList>
            <person name="Ghazal S."/>
            <person name="Hurst S.G.IV."/>
            <person name="Morris K."/>
            <person name="Thomas K."/>
            <person name="Tisa L.S."/>
        </authorList>
    </citation>
    <scope>NUCLEOTIDE SEQUENCE [LARGE SCALE GENOMIC DNA]</scope>
    <source>
        <strain evidence="1 2">BA1</strain>
    </source>
</reference>
<dbReference type="PATRIC" id="fig|1393736.3.peg.1633"/>
<dbReference type="Proteomes" id="UP000023464">
    <property type="component" value="Unassembled WGS sequence"/>
</dbReference>
<gene>
    <name evidence="1" type="ORF">BA1DRAFT_01618</name>
</gene>
<accession>A0A022PJS0</accession>